<dbReference type="AlphaFoldDB" id="A0AAD2D662"/>
<comment type="caution">
    <text evidence="2">The sequence shown here is derived from an EMBL/GenBank/DDBJ whole genome shotgun (WGS) entry which is preliminary data.</text>
</comment>
<evidence type="ECO:0000313" key="3">
    <source>
        <dbReference type="Proteomes" id="UP001295684"/>
    </source>
</evidence>
<feature type="compositionally biased region" description="Basic residues" evidence="1">
    <location>
        <begin position="183"/>
        <end position="197"/>
    </location>
</feature>
<feature type="region of interest" description="Disordered" evidence="1">
    <location>
        <begin position="1"/>
        <end position="57"/>
    </location>
</feature>
<gene>
    <name evidence="2" type="ORF">ECRASSUSDP1_LOCUS24260</name>
</gene>
<organism evidence="2 3">
    <name type="scientific">Euplotes crassus</name>
    <dbReference type="NCBI Taxonomy" id="5936"/>
    <lineage>
        <taxon>Eukaryota</taxon>
        <taxon>Sar</taxon>
        <taxon>Alveolata</taxon>
        <taxon>Ciliophora</taxon>
        <taxon>Intramacronucleata</taxon>
        <taxon>Spirotrichea</taxon>
        <taxon>Hypotrichia</taxon>
        <taxon>Euplotida</taxon>
        <taxon>Euplotidae</taxon>
        <taxon>Moneuplotes</taxon>
    </lineage>
</organism>
<feature type="compositionally biased region" description="Polar residues" evidence="1">
    <location>
        <begin position="40"/>
        <end position="57"/>
    </location>
</feature>
<name>A0AAD2D662_EUPCR</name>
<proteinExistence type="predicted"/>
<feature type="compositionally biased region" description="Polar residues" evidence="1">
    <location>
        <begin position="266"/>
        <end position="276"/>
    </location>
</feature>
<keyword evidence="3" id="KW-1185">Reference proteome</keyword>
<dbReference type="Proteomes" id="UP001295684">
    <property type="component" value="Unassembled WGS sequence"/>
</dbReference>
<feature type="compositionally biased region" description="Basic residues" evidence="1">
    <location>
        <begin position="282"/>
        <end position="291"/>
    </location>
</feature>
<accession>A0AAD2D662</accession>
<feature type="compositionally biased region" description="Acidic residues" evidence="1">
    <location>
        <begin position="1"/>
        <end position="10"/>
    </location>
</feature>
<feature type="region of interest" description="Disordered" evidence="1">
    <location>
        <begin position="360"/>
        <end position="438"/>
    </location>
</feature>
<evidence type="ECO:0000256" key="1">
    <source>
        <dbReference type="SAM" id="MobiDB-lite"/>
    </source>
</evidence>
<feature type="region of interest" description="Disordered" evidence="1">
    <location>
        <begin position="460"/>
        <end position="500"/>
    </location>
</feature>
<feature type="region of interest" description="Disordered" evidence="1">
    <location>
        <begin position="129"/>
        <end position="253"/>
    </location>
</feature>
<feature type="compositionally biased region" description="Basic and acidic residues" evidence="1">
    <location>
        <begin position="11"/>
        <end position="27"/>
    </location>
</feature>
<feature type="compositionally biased region" description="Polar residues" evidence="1">
    <location>
        <begin position="243"/>
        <end position="252"/>
    </location>
</feature>
<dbReference type="EMBL" id="CAMPGE010024968">
    <property type="protein sequence ID" value="CAI2382774.1"/>
    <property type="molecule type" value="Genomic_DNA"/>
</dbReference>
<feature type="region of interest" description="Disordered" evidence="1">
    <location>
        <begin position="76"/>
        <end position="102"/>
    </location>
</feature>
<feature type="compositionally biased region" description="Polar residues" evidence="1">
    <location>
        <begin position="387"/>
        <end position="396"/>
    </location>
</feature>
<feature type="compositionally biased region" description="Polar residues" evidence="1">
    <location>
        <begin position="200"/>
        <end position="210"/>
    </location>
</feature>
<evidence type="ECO:0000313" key="2">
    <source>
        <dbReference type="EMBL" id="CAI2382774.1"/>
    </source>
</evidence>
<feature type="compositionally biased region" description="Polar residues" evidence="1">
    <location>
        <begin position="152"/>
        <end position="179"/>
    </location>
</feature>
<sequence>MDQHQEEEDEKLYKHTNHQEFNIHDKFSGSVNDSGRILSNIRNRQQQSTSIPKSSNNKLMNEYLTYNAMNFDTKRNRTKYSSKSRDNYSSLSSRTNNKDTSIDKINSRVSVAKNASCTNLPQYTIQSKSFNEKSLHPKQEKLPNNRCKFTNFKDTPQDTAPPSIPRTLNTISPTPSSHPNYKPSHHNLKTTKSHKFFTKIPSTSQTSQISKRAPIPPDPQSQSPQNPPPASTQPSKPPCSVNPLPTTTSRHPSSYLEGIKKSFVNHFSTKTPCSPQKDSHPPKPKASKNHLTKQPTKILNVKNKKGTSCAKLMNDQARYEGGLAGIGNLETRNPRKTSKSKKKYLKTMIRNKLKRAERLIEGSRSTREKLNKTPITNTSPKYLRMSDISTTSHNPQKSTSKDPKPKKTKKYTRLSGYDLPHKSNLRDPNRMPAHSKPNLIYSTSYKTLETVNSLLKTFKKKAKLPSKSSRSERQASSKHGKGNKTDRSNQLSKGKKKLKIKKYDLISPDSSKRGLDQVNKSNKVTKIYPNSKNSMKSFITTKSRKKMVGVKSISEMLKSTTHHFSKKDFTKMSSIK</sequence>
<feature type="compositionally biased region" description="Basic and acidic residues" evidence="1">
    <location>
        <begin position="419"/>
        <end position="429"/>
    </location>
</feature>
<feature type="region of interest" description="Disordered" evidence="1">
    <location>
        <begin position="266"/>
        <end position="291"/>
    </location>
</feature>
<feature type="compositionally biased region" description="Basic and acidic residues" evidence="1">
    <location>
        <begin position="130"/>
        <end position="143"/>
    </location>
</feature>
<protein>
    <submittedName>
        <fullName evidence="2">Uncharacterized protein</fullName>
    </submittedName>
</protein>
<reference evidence="2" key="1">
    <citation type="submission" date="2023-07" db="EMBL/GenBank/DDBJ databases">
        <authorList>
            <consortium name="AG Swart"/>
            <person name="Singh M."/>
            <person name="Singh A."/>
            <person name="Seah K."/>
            <person name="Emmerich C."/>
        </authorList>
    </citation>
    <scope>NUCLEOTIDE SEQUENCE</scope>
    <source>
        <strain evidence="2">DP1</strain>
    </source>
</reference>
<feature type="compositionally biased region" description="Basic and acidic residues" evidence="1">
    <location>
        <begin position="360"/>
        <end position="371"/>
    </location>
</feature>
<feature type="compositionally biased region" description="Pro residues" evidence="1">
    <location>
        <begin position="214"/>
        <end position="237"/>
    </location>
</feature>